<evidence type="ECO:0000313" key="1">
    <source>
        <dbReference type="EMBL" id="KAJ4943824.1"/>
    </source>
</evidence>
<evidence type="ECO:0000313" key="2">
    <source>
        <dbReference type="Proteomes" id="UP001219934"/>
    </source>
</evidence>
<gene>
    <name evidence="1" type="ORF">JOQ06_006318</name>
</gene>
<keyword evidence="2" id="KW-1185">Reference proteome</keyword>
<comment type="caution">
    <text evidence="1">The sequence shown here is derived from an EMBL/GenBank/DDBJ whole genome shotgun (WGS) entry which is preliminary data.</text>
</comment>
<name>A0AAD6FSI0_9TELE</name>
<reference evidence="1" key="1">
    <citation type="submission" date="2022-11" db="EMBL/GenBank/DDBJ databases">
        <title>Chromosome-level genome of Pogonophryne albipinna.</title>
        <authorList>
            <person name="Jo E."/>
        </authorList>
    </citation>
    <scope>NUCLEOTIDE SEQUENCE</scope>
    <source>
        <strain evidence="1">SGF0006</strain>
        <tissue evidence="1">Muscle</tissue>
    </source>
</reference>
<protein>
    <submittedName>
        <fullName evidence="1">Uncharacterized protein</fullName>
    </submittedName>
</protein>
<accession>A0AAD6FSI0</accession>
<sequence>MHARKTMDPAKAEWRPSYFLSQGKVQLRAAEKALRSLLGCFGILRWLVVTGDSGEFPEQSSDHQDKHNHTVCLEMWGSCSQKPGRGGKE</sequence>
<dbReference type="Proteomes" id="UP001219934">
    <property type="component" value="Unassembled WGS sequence"/>
</dbReference>
<dbReference type="AlphaFoldDB" id="A0AAD6FSI0"/>
<feature type="non-terminal residue" evidence="1">
    <location>
        <position position="89"/>
    </location>
</feature>
<dbReference type="EMBL" id="JAPTMU010000005">
    <property type="protein sequence ID" value="KAJ4943824.1"/>
    <property type="molecule type" value="Genomic_DNA"/>
</dbReference>
<proteinExistence type="predicted"/>
<organism evidence="1 2">
    <name type="scientific">Pogonophryne albipinna</name>
    <dbReference type="NCBI Taxonomy" id="1090488"/>
    <lineage>
        <taxon>Eukaryota</taxon>
        <taxon>Metazoa</taxon>
        <taxon>Chordata</taxon>
        <taxon>Craniata</taxon>
        <taxon>Vertebrata</taxon>
        <taxon>Euteleostomi</taxon>
        <taxon>Actinopterygii</taxon>
        <taxon>Neopterygii</taxon>
        <taxon>Teleostei</taxon>
        <taxon>Neoteleostei</taxon>
        <taxon>Acanthomorphata</taxon>
        <taxon>Eupercaria</taxon>
        <taxon>Perciformes</taxon>
        <taxon>Notothenioidei</taxon>
        <taxon>Pogonophryne</taxon>
    </lineage>
</organism>